<feature type="region of interest" description="Disordered" evidence="1">
    <location>
        <begin position="1"/>
        <end position="25"/>
    </location>
</feature>
<proteinExistence type="predicted"/>
<reference evidence="2 3" key="1">
    <citation type="submission" date="2016-11" db="EMBL/GenBank/DDBJ databases">
        <authorList>
            <person name="Jaros S."/>
            <person name="Januszkiewicz K."/>
            <person name="Wedrychowicz H."/>
        </authorList>
    </citation>
    <scope>NUCLEOTIDE SEQUENCE [LARGE SCALE GENOMIC DNA]</scope>
</reference>
<name>A0A2X0MKI8_9BASI</name>
<evidence type="ECO:0000313" key="2">
    <source>
        <dbReference type="EMBL" id="SGZ02526.1"/>
    </source>
</evidence>
<evidence type="ECO:0000313" key="3">
    <source>
        <dbReference type="Proteomes" id="UP000249464"/>
    </source>
</evidence>
<keyword evidence="3" id="KW-1185">Reference proteome</keyword>
<organism evidence="2 3">
    <name type="scientific">Microbotryum silenes-dioicae</name>
    <dbReference type="NCBI Taxonomy" id="796604"/>
    <lineage>
        <taxon>Eukaryota</taxon>
        <taxon>Fungi</taxon>
        <taxon>Dikarya</taxon>
        <taxon>Basidiomycota</taxon>
        <taxon>Pucciniomycotina</taxon>
        <taxon>Microbotryomycetes</taxon>
        <taxon>Microbotryales</taxon>
        <taxon>Microbotryaceae</taxon>
        <taxon>Microbotryum</taxon>
    </lineage>
</organism>
<dbReference type="EMBL" id="FQNC01000066">
    <property type="protein sequence ID" value="SGZ02526.1"/>
    <property type="molecule type" value="Genomic_DNA"/>
</dbReference>
<protein>
    <submittedName>
        <fullName evidence="2">BQ5605_C033g11214 protein</fullName>
    </submittedName>
</protein>
<gene>
    <name evidence="2" type="primary">BQ5605_C033g11214</name>
    <name evidence="2" type="ORF">BQ5605_C033G11214</name>
</gene>
<accession>A0A2X0MKI8</accession>
<dbReference type="Proteomes" id="UP000249464">
    <property type="component" value="Unassembled WGS sequence"/>
</dbReference>
<sequence>MSHRSSKTSHQSSTTARAHRRQAPEVCRPLHRLLGAVAVNRLQPPKAFLKMSIPIKKQVAKLGTQAERPV</sequence>
<evidence type="ECO:0000256" key="1">
    <source>
        <dbReference type="SAM" id="MobiDB-lite"/>
    </source>
</evidence>
<dbReference type="AlphaFoldDB" id="A0A2X0MKI8"/>